<evidence type="ECO:0000313" key="3">
    <source>
        <dbReference type="EMBL" id="MCP9291208.1"/>
    </source>
</evidence>
<keyword evidence="2" id="KW-1133">Transmembrane helix</keyword>
<feature type="region of interest" description="Disordered" evidence="1">
    <location>
        <begin position="65"/>
        <end position="103"/>
    </location>
</feature>
<dbReference type="RefSeq" id="WP_255133946.1">
    <property type="nucleotide sequence ID" value="NZ_JANDBC010000001.1"/>
</dbReference>
<feature type="transmembrane region" description="Helical" evidence="2">
    <location>
        <begin position="6"/>
        <end position="24"/>
    </location>
</feature>
<comment type="caution">
    <text evidence="3">The sequence shown here is derived from an EMBL/GenBank/DDBJ whole genome shotgun (WGS) entry which is preliminary data.</text>
</comment>
<accession>A0A9X2RFZ2</accession>
<keyword evidence="4" id="KW-1185">Reference proteome</keyword>
<sequence>MLFGLPWYALIPMIAIIGGLVYAYKEKELEMEEKRMGSSRELNEMRKIVHNLKSRIENLEAIVTEEERKSSGEPANSLRDIEIDDEVEGQNSDNTGSKRKTRA</sequence>
<name>A0A9X2RFZ2_9BACT</name>
<evidence type="ECO:0008006" key="5">
    <source>
        <dbReference type="Google" id="ProtNLM"/>
    </source>
</evidence>
<evidence type="ECO:0000256" key="2">
    <source>
        <dbReference type="SAM" id="Phobius"/>
    </source>
</evidence>
<reference evidence="3" key="1">
    <citation type="submission" date="2022-06" db="EMBL/GenBank/DDBJ databases">
        <title>Gracilimonas sp. CAU 1638 isolated from sea sediment.</title>
        <authorList>
            <person name="Kim W."/>
        </authorList>
    </citation>
    <scope>NUCLEOTIDE SEQUENCE</scope>
    <source>
        <strain evidence="3">CAU 1638</strain>
    </source>
</reference>
<keyword evidence="2" id="KW-0472">Membrane</keyword>
<protein>
    <recommendedName>
        <fullName evidence="5">Phage shock protein B</fullName>
    </recommendedName>
</protein>
<organism evidence="3 4">
    <name type="scientific">Gracilimonas sediminicola</name>
    <dbReference type="NCBI Taxonomy" id="2952158"/>
    <lineage>
        <taxon>Bacteria</taxon>
        <taxon>Pseudomonadati</taxon>
        <taxon>Balneolota</taxon>
        <taxon>Balneolia</taxon>
        <taxon>Balneolales</taxon>
        <taxon>Balneolaceae</taxon>
        <taxon>Gracilimonas</taxon>
    </lineage>
</organism>
<evidence type="ECO:0000256" key="1">
    <source>
        <dbReference type="SAM" id="MobiDB-lite"/>
    </source>
</evidence>
<dbReference type="AlphaFoldDB" id="A0A9X2RFZ2"/>
<keyword evidence="2" id="KW-0812">Transmembrane</keyword>
<proteinExistence type="predicted"/>
<gene>
    <name evidence="3" type="ORF">NM125_06400</name>
</gene>
<evidence type="ECO:0000313" key="4">
    <source>
        <dbReference type="Proteomes" id="UP001139125"/>
    </source>
</evidence>
<dbReference type="Proteomes" id="UP001139125">
    <property type="component" value="Unassembled WGS sequence"/>
</dbReference>
<dbReference type="EMBL" id="JANDBC010000001">
    <property type="protein sequence ID" value="MCP9291208.1"/>
    <property type="molecule type" value="Genomic_DNA"/>
</dbReference>